<reference evidence="1" key="2">
    <citation type="journal article" date="2015" name="Fish Shellfish Immunol.">
        <title>Early steps in the European eel (Anguilla anguilla)-Vibrio vulnificus interaction in the gills: Role of the RtxA13 toxin.</title>
        <authorList>
            <person name="Callol A."/>
            <person name="Pajuelo D."/>
            <person name="Ebbesson L."/>
            <person name="Teles M."/>
            <person name="MacKenzie S."/>
            <person name="Amaro C."/>
        </authorList>
    </citation>
    <scope>NUCLEOTIDE SEQUENCE</scope>
</reference>
<sequence>MHLQCTVIVQPASLFEVTALNMHGVFM</sequence>
<evidence type="ECO:0000313" key="1">
    <source>
        <dbReference type="EMBL" id="JAH83921.1"/>
    </source>
</evidence>
<reference evidence="1" key="1">
    <citation type="submission" date="2014-11" db="EMBL/GenBank/DDBJ databases">
        <authorList>
            <person name="Amaro Gonzalez C."/>
        </authorList>
    </citation>
    <scope>NUCLEOTIDE SEQUENCE</scope>
</reference>
<proteinExistence type="predicted"/>
<accession>A0A0E9W0T2</accession>
<dbReference type="EMBL" id="GBXM01024656">
    <property type="protein sequence ID" value="JAH83921.1"/>
    <property type="molecule type" value="Transcribed_RNA"/>
</dbReference>
<dbReference type="AlphaFoldDB" id="A0A0E9W0T2"/>
<name>A0A0E9W0T2_ANGAN</name>
<organism evidence="1">
    <name type="scientific">Anguilla anguilla</name>
    <name type="common">European freshwater eel</name>
    <name type="synonym">Muraena anguilla</name>
    <dbReference type="NCBI Taxonomy" id="7936"/>
    <lineage>
        <taxon>Eukaryota</taxon>
        <taxon>Metazoa</taxon>
        <taxon>Chordata</taxon>
        <taxon>Craniata</taxon>
        <taxon>Vertebrata</taxon>
        <taxon>Euteleostomi</taxon>
        <taxon>Actinopterygii</taxon>
        <taxon>Neopterygii</taxon>
        <taxon>Teleostei</taxon>
        <taxon>Anguilliformes</taxon>
        <taxon>Anguillidae</taxon>
        <taxon>Anguilla</taxon>
    </lineage>
</organism>
<protein>
    <submittedName>
        <fullName evidence="1">Uncharacterized protein</fullName>
    </submittedName>
</protein>